<feature type="region of interest" description="Disordered" evidence="1">
    <location>
        <begin position="201"/>
        <end position="222"/>
    </location>
</feature>
<dbReference type="PROSITE" id="PS51257">
    <property type="entry name" value="PROKAR_LIPOPROTEIN"/>
    <property type="match status" value="1"/>
</dbReference>
<gene>
    <name evidence="3" type="ORF">J4035_13665</name>
</gene>
<protein>
    <recommendedName>
        <fullName evidence="5">Lipoprotein</fullName>
    </recommendedName>
</protein>
<evidence type="ECO:0000313" key="3">
    <source>
        <dbReference type="EMBL" id="MBO3085688.1"/>
    </source>
</evidence>
<feature type="chain" id="PRO_5045402631" description="Lipoprotein" evidence="2">
    <location>
        <begin position="26"/>
        <end position="222"/>
    </location>
</feature>
<comment type="caution">
    <text evidence="3">The sequence shown here is derived from an EMBL/GenBank/DDBJ whole genome shotgun (WGS) entry which is preliminary data.</text>
</comment>
<sequence>MRKSLRLLPAAVSAVVAVTVLGACAPSSLEDRSASALADLFAGYSADYDPVASPAELAKASDLVVAGKIVRIVDGPQYGTSADDPGLSSSVVLQVHVDKIYAGSLPSQAREMVYVVLPAPGGTPASSYDKHVPKASTAVFYLEAAATAEQTPMLGGDSGRPKKQPLLTPPSPQGIVIEDDGDVVQLLEKTTFEGTDLSAFIPESEKFPVDPGAPQEPDVDPS</sequence>
<keyword evidence="4" id="KW-1185">Reference proteome</keyword>
<organism evidence="3 4">
    <name type="scientific">Cellulomonas fengjieae</name>
    <dbReference type="NCBI Taxonomy" id="2819978"/>
    <lineage>
        <taxon>Bacteria</taxon>
        <taxon>Bacillati</taxon>
        <taxon>Actinomycetota</taxon>
        <taxon>Actinomycetes</taxon>
        <taxon>Micrococcales</taxon>
        <taxon>Cellulomonadaceae</taxon>
        <taxon>Cellulomonas</taxon>
    </lineage>
</organism>
<evidence type="ECO:0000256" key="1">
    <source>
        <dbReference type="SAM" id="MobiDB-lite"/>
    </source>
</evidence>
<dbReference type="Proteomes" id="UP000678317">
    <property type="component" value="Unassembled WGS sequence"/>
</dbReference>
<feature type="signal peptide" evidence="2">
    <location>
        <begin position="1"/>
        <end position="25"/>
    </location>
</feature>
<dbReference type="RefSeq" id="WP_208289973.1">
    <property type="nucleotide sequence ID" value="NZ_CP074404.1"/>
</dbReference>
<evidence type="ECO:0000313" key="4">
    <source>
        <dbReference type="Proteomes" id="UP000678317"/>
    </source>
</evidence>
<evidence type="ECO:0008006" key="5">
    <source>
        <dbReference type="Google" id="ProtNLM"/>
    </source>
</evidence>
<evidence type="ECO:0000256" key="2">
    <source>
        <dbReference type="SAM" id="SignalP"/>
    </source>
</evidence>
<proteinExistence type="predicted"/>
<accession>A0ABS3SIW1</accession>
<name>A0ABS3SIW1_9CELL</name>
<keyword evidence="2" id="KW-0732">Signal</keyword>
<dbReference type="EMBL" id="JAGFBM010000007">
    <property type="protein sequence ID" value="MBO3085688.1"/>
    <property type="molecule type" value="Genomic_DNA"/>
</dbReference>
<feature type="region of interest" description="Disordered" evidence="1">
    <location>
        <begin position="151"/>
        <end position="177"/>
    </location>
</feature>
<reference evidence="3 4" key="1">
    <citation type="submission" date="2021-03" db="EMBL/GenBank/DDBJ databases">
        <title>novel species in genus Cellulomonas.</title>
        <authorList>
            <person name="Zhang G."/>
        </authorList>
    </citation>
    <scope>NUCLEOTIDE SEQUENCE [LARGE SCALE GENOMIC DNA]</scope>
    <source>
        <strain evidence="4">zg-ZUI188</strain>
    </source>
</reference>